<proteinExistence type="predicted"/>
<accession>A0AA85JLB9</accession>
<reference evidence="1" key="1">
    <citation type="submission" date="2022-06" db="EMBL/GenBank/DDBJ databases">
        <authorList>
            <person name="Berger JAMES D."/>
            <person name="Berger JAMES D."/>
        </authorList>
    </citation>
    <scope>NUCLEOTIDE SEQUENCE [LARGE SCALE GENOMIC DNA]</scope>
</reference>
<evidence type="ECO:0000313" key="1">
    <source>
        <dbReference type="Proteomes" id="UP000050795"/>
    </source>
</evidence>
<dbReference type="Pfam" id="PF14825">
    <property type="entry name" value="CFAP77"/>
    <property type="match status" value="1"/>
</dbReference>
<keyword evidence="1" id="KW-1185">Reference proteome</keyword>
<organism evidence="1 2">
    <name type="scientific">Trichobilharzia regenti</name>
    <name type="common">Nasal bird schistosome</name>
    <dbReference type="NCBI Taxonomy" id="157069"/>
    <lineage>
        <taxon>Eukaryota</taxon>
        <taxon>Metazoa</taxon>
        <taxon>Spiralia</taxon>
        <taxon>Lophotrochozoa</taxon>
        <taxon>Platyhelminthes</taxon>
        <taxon>Trematoda</taxon>
        <taxon>Digenea</taxon>
        <taxon>Strigeidida</taxon>
        <taxon>Schistosomatoidea</taxon>
        <taxon>Schistosomatidae</taxon>
        <taxon>Trichobilharzia</taxon>
    </lineage>
</organism>
<dbReference type="Proteomes" id="UP000050795">
    <property type="component" value="Unassembled WGS sequence"/>
</dbReference>
<dbReference type="PANTHER" id="PTHR28617">
    <property type="entry name" value="CILIA- AND FLAGELLA-ASSOCIATED PROTEIN 77"/>
    <property type="match status" value="1"/>
</dbReference>
<protein>
    <submittedName>
        <fullName evidence="2">Uncharacterized protein</fullName>
    </submittedName>
</protein>
<evidence type="ECO:0000313" key="2">
    <source>
        <dbReference type="WBParaSite" id="TREG1_26920.1"/>
    </source>
</evidence>
<dbReference type="InterPro" id="IPR029147">
    <property type="entry name" value="CFAP77"/>
</dbReference>
<reference evidence="2" key="2">
    <citation type="submission" date="2023-11" db="UniProtKB">
        <authorList>
            <consortium name="WormBaseParasite"/>
        </authorList>
    </citation>
    <scope>IDENTIFICATION</scope>
</reference>
<dbReference type="WBParaSite" id="TREG1_26920.1">
    <property type="protein sequence ID" value="TREG1_26920.1"/>
    <property type="gene ID" value="TREG1_26920"/>
</dbReference>
<sequence length="245" mass="28796">MPSRTASLNLLRKCEYVASGQIGSCRKSMLTRETLQRPKLGEPLTRGRPKQPKNFTYGKPYKYYPNGIIECLTWPSDEDTKTSIDSECLPRDFQRINVESVKEGIHPVPDWLRFANEKDYRLNATKRVLGRLKKPKFPENMCFGKPYRPPTPMACVMSHEYKNLWDQQALERNKDRMTQLARSQNDIPQPLDSTASILNIVPIEWNTMSKHEDLAPYKKLWKMPRFTGEKQRIKTYWSERQIRRS</sequence>
<dbReference type="PANTHER" id="PTHR28617:SF1">
    <property type="entry name" value="CILIA- AND FLAGELLA-ASSOCIATED PROTEIN 77"/>
    <property type="match status" value="1"/>
</dbReference>
<dbReference type="AlphaFoldDB" id="A0AA85JLB9"/>
<name>A0AA85JLB9_TRIRE</name>